<sequence>MGCMWVSIEGVVIVVAIKFLGITRLQVEGSGRGKGEKNDTWQHDWWCSLDLYEEDDRGRNGIVYDDPGSSSFSSPIHLDPSEPMDTAFEQDDLLDEEDVIEVDSDEGATARFLTRDPMPSQVDPVPTPEPERMDSTPSLVS</sequence>
<dbReference type="Proteomes" id="UP001055879">
    <property type="component" value="Linkage Group LG17"/>
</dbReference>
<evidence type="ECO:0000313" key="2">
    <source>
        <dbReference type="Proteomes" id="UP001055879"/>
    </source>
</evidence>
<gene>
    <name evidence="1" type="ORF">L6452_41948</name>
</gene>
<name>A0ACB8XHG7_ARCLA</name>
<keyword evidence="2" id="KW-1185">Reference proteome</keyword>
<evidence type="ECO:0000313" key="1">
    <source>
        <dbReference type="EMBL" id="KAI3666907.1"/>
    </source>
</evidence>
<protein>
    <submittedName>
        <fullName evidence="1">Uncharacterized protein</fullName>
    </submittedName>
</protein>
<accession>A0ACB8XHG7</accession>
<comment type="caution">
    <text evidence="1">The sequence shown here is derived from an EMBL/GenBank/DDBJ whole genome shotgun (WGS) entry which is preliminary data.</text>
</comment>
<organism evidence="1 2">
    <name type="scientific">Arctium lappa</name>
    <name type="common">Greater burdock</name>
    <name type="synonym">Lappa major</name>
    <dbReference type="NCBI Taxonomy" id="4217"/>
    <lineage>
        <taxon>Eukaryota</taxon>
        <taxon>Viridiplantae</taxon>
        <taxon>Streptophyta</taxon>
        <taxon>Embryophyta</taxon>
        <taxon>Tracheophyta</taxon>
        <taxon>Spermatophyta</taxon>
        <taxon>Magnoliopsida</taxon>
        <taxon>eudicotyledons</taxon>
        <taxon>Gunneridae</taxon>
        <taxon>Pentapetalae</taxon>
        <taxon>asterids</taxon>
        <taxon>campanulids</taxon>
        <taxon>Asterales</taxon>
        <taxon>Asteraceae</taxon>
        <taxon>Carduoideae</taxon>
        <taxon>Cardueae</taxon>
        <taxon>Arctiinae</taxon>
        <taxon>Arctium</taxon>
    </lineage>
</organism>
<reference evidence="1 2" key="2">
    <citation type="journal article" date="2022" name="Mol. Ecol. Resour.">
        <title>The genomes of chicory, endive, great burdock and yacon provide insights into Asteraceae paleo-polyploidization history and plant inulin production.</title>
        <authorList>
            <person name="Fan W."/>
            <person name="Wang S."/>
            <person name="Wang H."/>
            <person name="Wang A."/>
            <person name="Jiang F."/>
            <person name="Liu H."/>
            <person name="Zhao H."/>
            <person name="Xu D."/>
            <person name="Zhang Y."/>
        </authorList>
    </citation>
    <scope>NUCLEOTIDE SEQUENCE [LARGE SCALE GENOMIC DNA]</scope>
    <source>
        <strain evidence="2">cv. Niubang</strain>
    </source>
</reference>
<reference evidence="2" key="1">
    <citation type="journal article" date="2022" name="Mol. Ecol. Resour.">
        <title>The genomes of chicory, endive, great burdock and yacon provide insights into Asteraceae palaeo-polyploidization history and plant inulin production.</title>
        <authorList>
            <person name="Fan W."/>
            <person name="Wang S."/>
            <person name="Wang H."/>
            <person name="Wang A."/>
            <person name="Jiang F."/>
            <person name="Liu H."/>
            <person name="Zhao H."/>
            <person name="Xu D."/>
            <person name="Zhang Y."/>
        </authorList>
    </citation>
    <scope>NUCLEOTIDE SEQUENCE [LARGE SCALE GENOMIC DNA]</scope>
    <source>
        <strain evidence="2">cv. Niubang</strain>
    </source>
</reference>
<dbReference type="EMBL" id="CM042063">
    <property type="protein sequence ID" value="KAI3666907.1"/>
    <property type="molecule type" value="Genomic_DNA"/>
</dbReference>
<proteinExistence type="predicted"/>